<dbReference type="GO" id="GO:0002250">
    <property type="term" value="P:adaptive immune response"/>
    <property type="evidence" value="ECO:0007669"/>
    <property type="project" value="UniProtKB-KW"/>
</dbReference>
<sequence length="136" mass="15114">MYFCPLSTGVHAQPGASVKVSCKASGYTFTDYMHWVWIHQAPAKGLEWMGSIYYNGDTYHSPSFKSHTSISRGTSKNQSSLQLSSVTTVDTAVCYCARDTVRGRQFDSFPLEKHPVCSPHAQASVFKHSLLQANFK</sequence>
<dbReference type="Ensembl" id="ENSBIXT00005002268.1">
    <property type="protein sequence ID" value="ENSBIXP00005007494.1"/>
    <property type="gene ID" value="ENSBIXG00005005483.1"/>
</dbReference>
<dbReference type="GeneTree" id="ENSGT01030000234536"/>
<keyword evidence="1" id="KW-0391">Immunity</keyword>
<keyword evidence="2" id="KW-1064">Adaptive immunity</keyword>
<dbReference type="InterPro" id="IPR003599">
    <property type="entry name" value="Ig_sub"/>
</dbReference>
<evidence type="ECO:0000256" key="3">
    <source>
        <dbReference type="ARBA" id="ARBA00043265"/>
    </source>
</evidence>
<name>A0A4W2FS97_BOBOX</name>
<reference evidence="5" key="2">
    <citation type="submission" date="2025-08" db="UniProtKB">
        <authorList>
            <consortium name="Ensembl"/>
        </authorList>
    </citation>
    <scope>IDENTIFICATION</scope>
</reference>
<dbReference type="SMART" id="SM00406">
    <property type="entry name" value="IGv"/>
    <property type="match status" value="1"/>
</dbReference>
<dbReference type="PANTHER" id="PTHR23266">
    <property type="entry name" value="IMMUNOGLOBULIN HEAVY CHAIN"/>
    <property type="match status" value="1"/>
</dbReference>
<accession>A0A4W2FS97</accession>
<evidence type="ECO:0000313" key="5">
    <source>
        <dbReference type="Ensembl" id="ENSBIXP00005007494.1"/>
    </source>
</evidence>
<dbReference type="InterPro" id="IPR050199">
    <property type="entry name" value="IgHV"/>
</dbReference>
<feature type="domain" description="Ig-like" evidence="4">
    <location>
        <begin position="5"/>
        <end position="96"/>
    </location>
</feature>
<proteinExistence type="predicted"/>
<protein>
    <recommendedName>
        <fullName evidence="4">Ig-like domain-containing protein</fullName>
    </recommendedName>
</protein>
<dbReference type="InterPro" id="IPR013783">
    <property type="entry name" value="Ig-like_fold"/>
</dbReference>
<dbReference type="PROSITE" id="PS50835">
    <property type="entry name" value="IG_LIKE"/>
    <property type="match status" value="1"/>
</dbReference>
<evidence type="ECO:0000313" key="6">
    <source>
        <dbReference type="Proteomes" id="UP000429181"/>
    </source>
</evidence>
<dbReference type="SUPFAM" id="SSF48726">
    <property type="entry name" value="Immunoglobulin"/>
    <property type="match status" value="1"/>
</dbReference>
<dbReference type="Pfam" id="PF07686">
    <property type="entry name" value="V-set"/>
    <property type="match status" value="1"/>
</dbReference>
<dbReference type="GO" id="GO:0005576">
    <property type="term" value="C:extracellular region"/>
    <property type="evidence" value="ECO:0007669"/>
    <property type="project" value="UniProtKB-ARBA"/>
</dbReference>
<evidence type="ECO:0000256" key="1">
    <source>
        <dbReference type="ARBA" id="ARBA00022859"/>
    </source>
</evidence>
<dbReference type="InterPro" id="IPR013106">
    <property type="entry name" value="Ig_V-set"/>
</dbReference>
<dbReference type="InterPro" id="IPR007110">
    <property type="entry name" value="Ig-like_dom"/>
</dbReference>
<dbReference type="GO" id="GO:0019814">
    <property type="term" value="C:immunoglobulin complex"/>
    <property type="evidence" value="ECO:0007669"/>
    <property type="project" value="UniProtKB-KW"/>
</dbReference>
<organism evidence="5 6">
    <name type="scientific">Bos indicus x Bos taurus</name>
    <name type="common">Hybrid cattle</name>
    <dbReference type="NCBI Taxonomy" id="30522"/>
    <lineage>
        <taxon>Eukaryota</taxon>
        <taxon>Metazoa</taxon>
        <taxon>Chordata</taxon>
        <taxon>Craniata</taxon>
        <taxon>Vertebrata</taxon>
        <taxon>Euteleostomi</taxon>
        <taxon>Mammalia</taxon>
        <taxon>Eutheria</taxon>
        <taxon>Laurasiatheria</taxon>
        <taxon>Artiodactyla</taxon>
        <taxon>Ruminantia</taxon>
        <taxon>Pecora</taxon>
        <taxon>Bovidae</taxon>
        <taxon>Bovinae</taxon>
        <taxon>Bos</taxon>
    </lineage>
</organism>
<dbReference type="InterPro" id="IPR036179">
    <property type="entry name" value="Ig-like_dom_sf"/>
</dbReference>
<dbReference type="Proteomes" id="UP000429181">
    <property type="component" value="Unassembled WGS sequence"/>
</dbReference>
<reference evidence="6" key="1">
    <citation type="submission" date="2018-11" db="EMBL/GenBank/DDBJ databases">
        <title>Haplotype-resolved cattle genomes.</title>
        <authorList>
            <person name="Low W.Y."/>
            <person name="Tearle R."/>
            <person name="Bickhart D.M."/>
            <person name="Rosen B.D."/>
            <person name="Koren S."/>
            <person name="Rhie A."/>
            <person name="Hiendleder S."/>
            <person name="Phillippy A.M."/>
            <person name="Smith T.P.L."/>
            <person name="Williams J.L."/>
        </authorList>
    </citation>
    <scope>NUCLEOTIDE SEQUENCE [LARGE SCALE GENOMIC DNA]</scope>
</reference>
<dbReference type="AlphaFoldDB" id="A0A4W2FS97"/>
<keyword evidence="3" id="KW-1280">Immunoglobulin</keyword>
<evidence type="ECO:0000256" key="2">
    <source>
        <dbReference type="ARBA" id="ARBA00023130"/>
    </source>
</evidence>
<evidence type="ECO:0000259" key="4">
    <source>
        <dbReference type="PROSITE" id="PS50835"/>
    </source>
</evidence>
<dbReference type="SMART" id="SM00409">
    <property type="entry name" value="IG"/>
    <property type="match status" value="1"/>
</dbReference>
<dbReference type="Gene3D" id="2.60.40.10">
    <property type="entry name" value="Immunoglobulins"/>
    <property type="match status" value="1"/>
</dbReference>